<gene>
    <name evidence="2" type="ORF">KVT40_005916</name>
</gene>
<keyword evidence="3" id="KW-1185">Reference proteome</keyword>
<dbReference type="Pfam" id="PF12689">
    <property type="entry name" value="Acid_PPase"/>
    <property type="match status" value="1"/>
</dbReference>
<proteinExistence type="predicted"/>
<dbReference type="GO" id="GO:0003993">
    <property type="term" value="F:acid phosphatase activity"/>
    <property type="evidence" value="ECO:0007669"/>
    <property type="project" value="TreeGrafter"/>
</dbReference>
<feature type="region of interest" description="Disordered" evidence="1">
    <location>
        <begin position="192"/>
        <end position="220"/>
    </location>
</feature>
<feature type="region of interest" description="Disordered" evidence="1">
    <location>
        <begin position="119"/>
        <end position="144"/>
    </location>
</feature>
<dbReference type="EMBL" id="JAESVG020000006">
    <property type="protein sequence ID" value="KAG8626971.1"/>
    <property type="molecule type" value="Genomic_DNA"/>
</dbReference>
<dbReference type="OrthoDB" id="2865258at2759"/>
<evidence type="ECO:0000313" key="3">
    <source>
        <dbReference type="Proteomes" id="UP000809789"/>
    </source>
</evidence>
<dbReference type="InterPro" id="IPR010036">
    <property type="entry name" value="MDP_1_eu_arc"/>
</dbReference>
<evidence type="ECO:0008006" key="4">
    <source>
        <dbReference type="Google" id="ProtNLM"/>
    </source>
</evidence>
<dbReference type="PANTHER" id="PTHR17901">
    <property type="entry name" value="MAGNESIUM-DEPENDENT PHOSPHATASE 1 MDP1"/>
    <property type="match status" value="1"/>
</dbReference>
<dbReference type="Proteomes" id="UP000809789">
    <property type="component" value="Unassembled WGS sequence"/>
</dbReference>
<sequence length="220" mass="23785">MPKPITAAVSTSPTTTVPASILPSPACFSDSLPLPKILVFDLDYTLWPLWVDTHVTPPLKPSADGLTVQDRYGEKFGFYKDVAGLLVHAKEKGMMVGAASRTSAPDVAEKALRLLTVPIGSGGGEGEGGGEKEGGKGRGGKGENGPMAWSLFDVLEIYPGDKKTHFERIRKKTGLPFEDMLFFDDERRNKNVEKGVAEWRGRNARTKKEGEGRRGGENAV</sequence>
<dbReference type="InterPro" id="IPR036412">
    <property type="entry name" value="HAD-like_sf"/>
</dbReference>
<dbReference type="Gene3D" id="3.40.50.1000">
    <property type="entry name" value="HAD superfamily/HAD-like"/>
    <property type="match status" value="1"/>
</dbReference>
<comment type="caution">
    <text evidence="2">The sequence shown here is derived from an EMBL/GenBank/DDBJ whole genome shotgun (WGS) entry which is preliminary data.</text>
</comment>
<name>A0A8K0PEP3_9PEZI</name>
<dbReference type="AlphaFoldDB" id="A0A8K0PEP3"/>
<dbReference type="SFLD" id="SFLDG01129">
    <property type="entry name" value="C1.5:_HAD__Beta-PGM__Phosphata"/>
    <property type="match status" value="1"/>
</dbReference>
<dbReference type="NCBIfam" id="TIGR01681">
    <property type="entry name" value="HAD-SF-IIIC"/>
    <property type="match status" value="1"/>
</dbReference>
<protein>
    <recommendedName>
        <fullName evidence="4">Magnesium-dependent phosphatase-1</fullName>
    </recommendedName>
</protein>
<dbReference type="SUPFAM" id="SSF56784">
    <property type="entry name" value="HAD-like"/>
    <property type="match status" value="1"/>
</dbReference>
<dbReference type="InterPro" id="IPR023214">
    <property type="entry name" value="HAD_sf"/>
</dbReference>
<reference evidence="2" key="1">
    <citation type="submission" date="2021-07" db="EMBL/GenBank/DDBJ databases">
        <title>Elsinoe batatas strain:CRI-CJ2 Genome sequencing and assembly.</title>
        <authorList>
            <person name="Huang L."/>
        </authorList>
    </citation>
    <scope>NUCLEOTIDE SEQUENCE</scope>
    <source>
        <strain evidence="2">CRI-CJ2</strain>
    </source>
</reference>
<dbReference type="PANTHER" id="PTHR17901:SF14">
    <property type="entry name" value="MAGNESIUM-DEPENDENT PHOSPHATASE 1"/>
    <property type="match status" value="1"/>
</dbReference>
<dbReference type="SFLD" id="SFLDG01131">
    <property type="entry name" value="C1.5.2:_MDP_Like"/>
    <property type="match status" value="1"/>
</dbReference>
<accession>A0A8K0PEP3</accession>
<organism evidence="2 3">
    <name type="scientific">Elsinoe batatas</name>
    <dbReference type="NCBI Taxonomy" id="2601811"/>
    <lineage>
        <taxon>Eukaryota</taxon>
        <taxon>Fungi</taxon>
        <taxon>Dikarya</taxon>
        <taxon>Ascomycota</taxon>
        <taxon>Pezizomycotina</taxon>
        <taxon>Dothideomycetes</taxon>
        <taxon>Dothideomycetidae</taxon>
        <taxon>Myriangiales</taxon>
        <taxon>Elsinoaceae</taxon>
        <taxon>Elsinoe</taxon>
    </lineage>
</organism>
<evidence type="ECO:0000256" key="1">
    <source>
        <dbReference type="SAM" id="MobiDB-lite"/>
    </source>
</evidence>
<dbReference type="InterPro" id="IPR010033">
    <property type="entry name" value="HAD_SF_ppase_IIIC"/>
</dbReference>
<dbReference type="SFLD" id="SFLDS00003">
    <property type="entry name" value="Haloacid_Dehalogenase"/>
    <property type="match status" value="1"/>
</dbReference>
<evidence type="ECO:0000313" key="2">
    <source>
        <dbReference type="EMBL" id="KAG8626971.1"/>
    </source>
</evidence>
<dbReference type="NCBIfam" id="TIGR01685">
    <property type="entry name" value="MDP-1"/>
    <property type="match status" value="1"/>
</dbReference>